<feature type="compositionally biased region" description="Basic and acidic residues" evidence="1">
    <location>
        <begin position="74"/>
        <end position="84"/>
    </location>
</feature>
<dbReference type="EMBL" id="JBITPR010000036">
    <property type="protein sequence ID" value="MFI7871459.1"/>
    <property type="molecule type" value="Genomic_DNA"/>
</dbReference>
<accession>A0ABW8B8Y4</accession>
<name>A0ABW8B8Y4_9ACTN</name>
<dbReference type="RefSeq" id="WP_399592361.1">
    <property type="nucleotide sequence ID" value="NZ_JBITPR010000036.1"/>
</dbReference>
<gene>
    <name evidence="2" type="ORF">AB4829_12775</name>
</gene>
<evidence type="ECO:0000313" key="3">
    <source>
        <dbReference type="Proteomes" id="UP001614264"/>
    </source>
</evidence>
<sequence>MADDDADDDAAPTPQSKPRGRRPLTSPREELLNGPKHGGQAMGIGVGLPAPVSDIPDAPPSPAEGTAIDGAGRQGEHRADDEES</sequence>
<comment type="caution">
    <text evidence="2">The sequence shown here is derived from an EMBL/GenBank/DDBJ whole genome shotgun (WGS) entry which is preliminary data.</text>
</comment>
<evidence type="ECO:0000256" key="1">
    <source>
        <dbReference type="SAM" id="MobiDB-lite"/>
    </source>
</evidence>
<feature type="region of interest" description="Disordered" evidence="1">
    <location>
        <begin position="1"/>
        <end position="84"/>
    </location>
</feature>
<reference evidence="2 3" key="1">
    <citation type="submission" date="2024-07" db="EMBL/GenBank/DDBJ databases">
        <title>Whole genome sequencing of Prodigiosin pigment-producing Streptomyces salinarius isolated from rhizosphere soil of Arachis hypogaea.</title>
        <authorList>
            <person name="Vidhya A."/>
            <person name="Ramya S."/>
        </authorList>
    </citation>
    <scope>NUCLEOTIDE SEQUENCE [LARGE SCALE GENOMIC DNA]</scope>
    <source>
        <strain evidence="2 3">VRMG2420</strain>
    </source>
</reference>
<dbReference type="Proteomes" id="UP001614264">
    <property type="component" value="Unassembled WGS sequence"/>
</dbReference>
<protein>
    <submittedName>
        <fullName evidence="2">Uncharacterized protein</fullName>
    </submittedName>
</protein>
<evidence type="ECO:0000313" key="2">
    <source>
        <dbReference type="EMBL" id="MFI7871459.1"/>
    </source>
</evidence>
<keyword evidence="3" id="KW-1185">Reference proteome</keyword>
<feature type="compositionally biased region" description="Acidic residues" evidence="1">
    <location>
        <begin position="1"/>
        <end position="10"/>
    </location>
</feature>
<organism evidence="2 3">
    <name type="scientific">Streptomyces salinarius</name>
    <dbReference type="NCBI Taxonomy" id="2762598"/>
    <lineage>
        <taxon>Bacteria</taxon>
        <taxon>Bacillati</taxon>
        <taxon>Actinomycetota</taxon>
        <taxon>Actinomycetes</taxon>
        <taxon>Kitasatosporales</taxon>
        <taxon>Streptomycetaceae</taxon>
        <taxon>Streptomyces</taxon>
    </lineage>
</organism>
<proteinExistence type="predicted"/>
<feature type="compositionally biased region" description="Gly residues" evidence="1">
    <location>
        <begin position="36"/>
        <end position="46"/>
    </location>
</feature>